<gene>
    <name evidence="1" type="ORF">OBO34_07005</name>
</gene>
<proteinExistence type="predicted"/>
<comment type="caution">
    <text evidence="1">The sequence shown here is derived from an EMBL/GenBank/DDBJ whole genome shotgun (WGS) entry which is preliminary data.</text>
</comment>
<sequence length="55" mass="6490">MTFNIEKVANMIYITSDDIVYNSWEEDNFTERKLKNATNRILKNLNGNAVFNKTF</sequence>
<evidence type="ECO:0000313" key="2">
    <source>
        <dbReference type="Proteomes" id="UP001065549"/>
    </source>
</evidence>
<dbReference type="Proteomes" id="UP001065549">
    <property type="component" value="Unassembled WGS sequence"/>
</dbReference>
<evidence type="ECO:0000313" key="1">
    <source>
        <dbReference type="EMBL" id="MCU7378101.1"/>
    </source>
</evidence>
<protein>
    <submittedName>
        <fullName evidence="1">Uncharacterized protein</fullName>
    </submittedName>
</protein>
<dbReference type="RefSeq" id="WP_269478415.1">
    <property type="nucleotide sequence ID" value="NZ_JAOSHN010000002.1"/>
</dbReference>
<accession>A0A9J6QQF3</accession>
<organism evidence="1 2">
    <name type="scientific">Hominibacterium faecale</name>
    <dbReference type="NCBI Taxonomy" id="2839743"/>
    <lineage>
        <taxon>Bacteria</taxon>
        <taxon>Bacillati</taxon>
        <taxon>Bacillota</taxon>
        <taxon>Clostridia</taxon>
        <taxon>Peptostreptococcales</taxon>
        <taxon>Anaerovoracaceae</taxon>
        <taxon>Hominibacterium</taxon>
    </lineage>
</organism>
<keyword evidence="2" id="KW-1185">Reference proteome</keyword>
<reference evidence="1" key="1">
    <citation type="submission" date="2022-09" db="EMBL/GenBank/DDBJ databases">
        <title>Culturomic study of gut microbiota in children with autism spectrum disorder.</title>
        <authorList>
            <person name="Efimov B.A."/>
            <person name="Chaplin A.V."/>
            <person name="Sokolova S.R."/>
            <person name="Pikina A.P."/>
            <person name="Korzhanova M."/>
            <person name="Belova V."/>
            <person name="Korostin D."/>
        </authorList>
    </citation>
    <scope>NUCLEOTIDE SEQUENCE</scope>
    <source>
        <strain evidence="1">ASD5510</strain>
    </source>
</reference>
<dbReference type="EMBL" id="JAOSHN010000002">
    <property type="protein sequence ID" value="MCU7378101.1"/>
    <property type="molecule type" value="Genomic_DNA"/>
</dbReference>
<dbReference type="AlphaFoldDB" id="A0A9J6QQF3"/>
<name>A0A9J6QQF3_9FIRM</name>